<keyword evidence="13" id="KW-0540">Nuclease</keyword>
<dbReference type="Gene3D" id="1.10.340.30">
    <property type="entry name" value="Hypothetical protein, domain 2"/>
    <property type="match status" value="1"/>
</dbReference>
<dbReference type="PANTHER" id="PTHR10359:SF18">
    <property type="entry name" value="ENDONUCLEASE III"/>
    <property type="match status" value="1"/>
</dbReference>
<dbReference type="InterPro" id="IPR003651">
    <property type="entry name" value="Endonuclease3_FeS-loop_motif"/>
</dbReference>
<dbReference type="PIRSF" id="PIRSF001435">
    <property type="entry name" value="Nth"/>
    <property type="match status" value="1"/>
</dbReference>
<feature type="binding site" evidence="10">
    <location>
        <position position="197"/>
    </location>
    <ligand>
        <name>[4Fe-4S] cluster</name>
        <dbReference type="ChEBI" id="CHEBI:49883"/>
    </ligand>
</feature>
<dbReference type="PANTHER" id="PTHR10359">
    <property type="entry name" value="A/G-SPECIFIC ADENINE GLYCOSYLASE/ENDONUCLEASE III"/>
    <property type="match status" value="1"/>
</dbReference>
<dbReference type="Pfam" id="PF00730">
    <property type="entry name" value="HhH-GPD"/>
    <property type="match status" value="1"/>
</dbReference>
<dbReference type="EC" id="4.2.99.18" evidence="10"/>
<dbReference type="InterPro" id="IPR011257">
    <property type="entry name" value="DNA_glycosylase"/>
</dbReference>
<dbReference type="GO" id="GO:0004519">
    <property type="term" value="F:endonuclease activity"/>
    <property type="evidence" value="ECO:0007669"/>
    <property type="project" value="UniProtKB-KW"/>
</dbReference>
<name>A0ABS9MPG0_9BURK</name>
<keyword evidence="3 10" id="KW-0479">Metal-binding</keyword>
<protein>
    <recommendedName>
        <fullName evidence="10">Endonuclease III</fullName>
        <ecNumber evidence="10">4.2.99.18</ecNumber>
    </recommendedName>
    <alternativeName>
        <fullName evidence="10">DNA-(apurinic or apyrimidinic site) lyase</fullName>
    </alternativeName>
</protein>
<evidence type="ECO:0000256" key="3">
    <source>
        <dbReference type="ARBA" id="ARBA00022723"/>
    </source>
</evidence>
<organism evidence="13 14">
    <name type="scientific">Mesosutterella porci</name>
    <dbReference type="NCBI Taxonomy" id="2915351"/>
    <lineage>
        <taxon>Bacteria</taxon>
        <taxon>Pseudomonadati</taxon>
        <taxon>Pseudomonadota</taxon>
        <taxon>Betaproteobacteria</taxon>
        <taxon>Burkholderiales</taxon>
        <taxon>Sutterellaceae</taxon>
        <taxon>Mesosutterella</taxon>
    </lineage>
</organism>
<evidence type="ECO:0000256" key="7">
    <source>
        <dbReference type="ARBA" id="ARBA00023014"/>
    </source>
</evidence>
<proteinExistence type="inferred from homology"/>
<feature type="binding site" evidence="10">
    <location>
        <position position="194"/>
    </location>
    <ligand>
        <name>[4Fe-4S] cluster</name>
        <dbReference type="ChEBI" id="CHEBI:49883"/>
    </ligand>
</feature>
<evidence type="ECO:0000256" key="5">
    <source>
        <dbReference type="ARBA" id="ARBA00022801"/>
    </source>
</evidence>
<feature type="domain" description="HhH-GPD" evidence="12">
    <location>
        <begin position="38"/>
        <end position="185"/>
    </location>
</feature>
<dbReference type="InterPro" id="IPR023170">
    <property type="entry name" value="HhH_base_excis_C"/>
</dbReference>
<dbReference type="Pfam" id="PF00633">
    <property type="entry name" value="HHH"/>
    <property type="match status" value="1"/>
</dbReference>
<feature type="binding site" evidence="10">
    <location>
        <position position="187"/>
    </location>
    <ligand>
        <name>[4Fe-4S] cluster</name>
        <dbReference type="ChEBI" id="CHEBI:49883"/>
    </ligand>
</feature>
<evidence type="ECO:0000259" key="12">
    <source>
        <dbReference type="SMART" id="SM00478"/>
    </source>
</evidence>
<evidence type="ECO:0000256" key="2">
    <source>
        <dbReference type="ARBA" id="ARBA00022485"/>
    </source>
</evidence>
<comment type="catalytic activity">
    <reaction evidence="10">
        <text>2'-deoxyribonucleotide-(2'-deoxyribose 5'-phosphate)-2'-deoxyribonucleotide-DNA = a 3'-end 2'-deoxyribonucleotide-(2,3-dehydro-2,3-deoxyribose 5'-phosphate)-DNA + a 5'-end 5'-phospho-2'-deoxyribonucleoside-DNA + H(+)</text>
        <dbReference type="Rhea" id="RHEA:66592"/>
        <dbReference type="Rhea" id="RHEA-COMP:13180"/>
        <dbReference type="Rhea" id="RHEA-COMP:16897"/>
        <dbReference type="Rhea" id="RHEA-COMP:17067"/>
        <dbReference type="ChEBI" id="CHEBI:15378"/>
        <dbReference type="ChEBI" id="CHEBI:136412"/>
        <dbReference type="ChEBI" id="CHEBI:157695"/>
        <dbReference type="ChEBI" id="CHEBI:167181"/>
        <dbReference type="EC" id="4.2.99.18"/>
    </reaction>
</comment>
<dbReference type="SMART" id="SM00525">
    <property type="entry name" value="FES"/>
    <property type="match status" value="1"/>
</dbReference>
<keyword evidence="7 10" id="KW-0411">Iron-sulfur</keyword>
<evidence type="ECO:0000256" key="6">
    <source>
        <dbReference type="ARBA" id="ARBA00023004"/>
    </source>
</evidence>
<keyword evidence="13" id="KW-0255">Endonuclease</keyword>
<evidence type="ECO:0000256" key="8">
    <source>
        <dbReference type="ARBA" id="ARBA00023204"/>
    </source>
</evidence>
<comment type="caution">
    <text evidence="13">The sequence shown here is derived from an EMBL/GenBank/DDBJ whole genome shotgun (WGS) entry which is preliminary data.</text>
</comment>
<dbReference type="PROSITE" id="PS01155">
    <property type="entry name" value="ENDONUCLEASE_III_2"/>
    <property type="match status" value="1"/>
</dbReference>
<sequence>MNKEKREAIYRALAAARPNPQSELKYSTPFELLVAVVLSAQATDRSVNEATAVLYPRANTPEAILALGEDGLIPYINRIGLYRSKAKHVIGLCRELIERFGGRVPDDFDALCSLPGVGHKTANVVLNVAFGHPTVAVDTHIFRVANRTGLARGSTPDEVSEKIRRTCPKDLLRNVHHWLLLHGRYCCTARRPRCWECPIKALCEFTEKTPQPQPVPVRHILPKGPAGRKRGTPSPSLKNKTKKQDS</sequence>
<keyword evidence="4 10" id="KW-0227">DNA damage</keyword>
<evidence type="ECO:0000256" key="4">
    <source>
        <dbReference type="ARBA" id="ARBA00022763"/>
    </source>
</evidence>
<evidence type="ECO:0000256" key="10">
    <source>
        <dbReference type="HAMAP-Rule" id="MF_00942"/>
    </source>
</evidence>
<dbReference type="InterPro" id="IPR004035">
    <property type="entry name" value="Endouclease-III_FeS-bd_BS"/>
</dbReference>
<keyword evidence="8 10" id="KW-0234">DNA repair</keyword>
<dbReference type="SUPFAM" id="SSF48150">
    <property type="entry name" value="DNA-glycosylase"/>
    <property type="match status" value="1"/>
</dbReference>
<comment type="similarity">
    <text evidence="1 10">Belongs to the Nth/MutY family.</text>
</comment>
<evidence type="ECO:0000256" key="11">
    <source>
        <dbReference type="SAM" id="MobiDB-lite"/>
    </source>
</evidence>
<dbReference type="Proteomes" id="UP001297600">
    <property type="component" value="Unassembled WGS sequence"/>
</dbReference>
<dbReference type="Pfam" id="PF10576">
    <property type="entry name" value="EndIII_4Fe-2S"/>
    <property type="match status" value="1"/>
</dbReference>
<dbReference type="InterPro" id="IPR003265">
    <property type="entry name" value="HhH-GPD_domain"/>
</dbReference>
<accession>A0ABS9MPG0</accession>
<keyword evidence="5 10" id="KW-0378">Hydrolase</keyword>
<dbReference type="CDD" id="cd00056">
    <property type="entry name" value="ENDO3c"/>
    <property type="match status" value="1"/>
</dbReference>
<keyword evidence="14" id="KW-1185">Reference proteome</keyword>
<evidence type="ECO:0000313" key="13">
    <source>
        <dbReference type="EMBL" id="MCG5030494.1"/>
    </source>
</evidence>
<keyword evidence="6 10" id="KW-0408">Iron</keyword>
<comment type="cofactor">
    <cofactor evidence="10">
        <name>[4Fe-4S] cluster</name>
        <dbReference type="ChEBI" id="CHEBI:49883"/>
    </cofactor>
    <text evidence="10">Binds 1 [4Fe-4S] cluster.</text>
</comment>
<dbReference type="InterPro" id="IPR004036">
    <property type="entry name" value="Endonuclease-III-like_CS2"/>
</dbReference>
<dbReference type="HAMAP" id="MF_00942">
    <property type="entry name" value="Nth"/>
    <property type="match status" value="1"/>
</dbReference>
<keyword evidence="9 10" id="KW-0326">Glycosidase</keyword>
<gene>
    <name evidence="10 13" type="primary">nth</name>
    <name evidence="13" type="ORF">MAF45_03415</name>
</gene>
<dbReference type="Gene3D" id="1.10.1670.10">
    <property type="entry name" value="Helix-hairpin-Helix base-excision DNA repair enzymes (C-terminal)"/>
    <property type="match status" value="1"/>
</dbReference>
<feature type="binding site" evidence="10">
    <location>
        <position position="203"/>
    </location>
    <ligand>
        <name>[4Fe-4S] cluster</name>
        <dbReference type="ChEBI" id="CHEBI:49883"/>
    </ligand>
</feature>
<keyword evidence="10" id="KW-0238">DNA-binding</keyword>
<dbReference type="InterPro" id="IPR000445">
    <property type="entry name" value="HhH_motif"/>
</dbReference>
<evidence type="ECO:0000256" key="1">
    <source>
        <dbReference type="ARBA" id="ARBA00008343"/>
    </source>
</evidence>
<evidence type="ECO:0000313" key="14">
    <source>
        <dbReference type="Proteomes" id="UP001297600"/>
    </source>
</evidence>
<dbReference type="EMBL" id="JAKNCT010000003">
    <property type="protein sequence ID" value="MCG5030494.1"/>
    <property type="molecule type" value="Genomic_DNA"/>
</dbReference>
<dbReference type="PROSITE" id="PS00764">
    <property type="entry name" value="ENDONUCLEASE_III_1"/>
    <property type="match status" value="1"/>
</dbReference>
<dbReference type="NCBIfam" id="TIGR01083">
    <property type="entry name" value="nth"/>
    <property type="match status" value="1"/>
</dbReference>
<keyword evidence="2 10" id="KW-0004">4Fe-4S</keyword>
<dbReference type="SMART" id="SM00478">
    <property type="entry name" value="ENDO3c"/>
    <property type="match status" value="1"/>
</dbReference>
<comment type="function">
    <text evidence="10">DNA repair enzyme that has both DNA N-glycosylase activity and AP-lyase activity. The DNA N-glycosylase activity releases various damaged pyrimidines from DNA by cleaving the N-glycosidic bond, leaving an AP (apurinic/apyrimidinic) site. The AP-lyase activity cleaves the phosphodiester bond 3' to the AP site by a beta-elimination, leaving a 3'-terminal unsaturated sugar and a product with a terminal 5'-phosphate.</text>
</comment>
<evidence type="ECO:0000256" key="9">
    <source>
        <dbReference type="ARBA" id="ARBA00023295"/>
    </source>
</evidence>
<dbReference type="RefSeq" id="WP_237978149.1">
    <property type="nucleotide sequence ID" value="NZ_JAKNCT010000003.1"/>
</dbReference>
<feature type="region of interest" description="Disordered" evidence="11">
    <location>
        <begin position="210"/>
        <end position="246"/>
    </location>
</feature>
<keyword evidence="10" id="KW-0456">Lyase</keyword>
<reference evidence="13 14" key="1">
    <citation type="submission" date="2022-02" db="EMBL/GenBank/DDBJ databases">
        <title>Mesosutterella porci, a novel member of the family Sutterellaceae from pig feces.</title>
        <authorList>
            <person name="Wylensek D."/>
            <person name="Clavel T."/>
        </authorList>
    </citation>
    <scope>NUCLEOTIDE SEQUENCE [LARGE SCALE GENOMIC DNA]</scope>
    <source>
        <strain evidence="14">oilRF-744-wt-GAM-9</strain>
    </source>
</reference>
<dbReference type="InterPro" id="IPR005759">
    <property type="entry name" value="Nth"/>
</dbReference>